<dbReference type="RefSeq" id="WP_380869809.1">
    <property type="nucleotide sequence ID" value="NZ_JBHUMA010000006.1"/>
</dbReference>
<dbReference type="EMBL" id="JBHUMA010000006">
    <property type="protein sequence ID" value="MFD2599682.1"/>
    <property type="molecule type" value="Genomic_DNA"/>
</dbReference>
<proteinExistence type="predicted"/>
<evidence type="ECO:0000313" key="2">
    <source>
        <dbReference type="Proteomes" id="UP001597393"/>
    </source>
</evidence>
<keyword evidence="2" id="KW-1185">Reference proteome</keyword>
<dbReference type="Proteomes" id="UP001597393">
    <property type="component" value="Unassembled WGS sequence"/>
</dbReference>
<evidence type="ECO:0000313" key="1">
    <source>
        <dbReference type="EMBL" id="MFD2599682.1"/>
    </source>
</evidence>
<protein>
    <recommendedName>
        <fullName evidence="3">Transposase</fullName>
    </recommendedName>
</protein>
<gene>
    <name evidence="1" type="ORF">ACFSQ3_12045</name>
</gene>
<reference evidence="2" key="1">
    <citation type="journal article" date="2019" name="Int. J. Syst. Evol. Microbiol.">
        <title>The Global Catalogue of Microorganisms (GCM) 10K type strain sequencing project: providing services to taxonomists for standard genome sequencing and annotation.</title>
        <authorList>
            <consortium name="The Broad Institute Genomics Platform"/>
            <consortium name="The Broad Institute Genome Sequencing Center for Infectious Disease"/>
            <person name="Wu L."/>
            <person name="Ma J."/>
        </authorList>
    </citation>
    <scope>NUCLEOTIDE SEQUENCE [LARGE SCALE GENOMIC DNA]</scope>
    <source>
        <strain evidence="2">KCTC 42248</strain>
    </source>
</reference>
<accession>A0ABW5NKU4</accession>
<comment type="caution">
    <text evidence="1">The sequence shown here is derived from an EMBL/GenBank/DDBJ whole genome shotgun (WGS) entry which is preliminary data.</text>
</comment>
<sequence length="50" mass="5870">MIITPRKRSHKNIQYKVFSSETIVMIAGRHVDIQPFQALMQENKLEEAEL</sequence>
<organism evidence="1 2">
    <name type="scientific">Sphingobacterium corticis</name>
    <dbReference type="NCBI Taxonomy" id="1812823"/>
    <lineage>
        <taxon>Bacteria</taxon>
        <taxon>Pseudomonadati</taxon>
        <taxon>Bacteroidota</taxon>
        <taxon>Sphingobacteriia</taxon>
        <taxon>Sphingobacteriales</taxon>
        <taxon>Sphingobacteriaceae</taxon>
        <taxon>Sphingobacterium</taxon>
    </lineage>
</organism>
<name>A0ABW5NKU4_9SPHI</name>
<evidence type="ECO:0008006" key="3">
    <source>
        <dbReference type="Google" id="ProtNLM"/>
    </source>
</evidence>